<evidence type="ECO:0000313" key="3">
    <source>
        <dbReference type="EMBL" id="SDB81850.1"/>
    </source>
</evidence>
<feature type="domain" description="Cell wall-active antibiotics response LiaF-like C-terminal" evidence="2">
    <location>
        <begin position="123"/>
        <end position="236"/>
    </location>
</feature>
<dbReference type="Pfam" id="PF09922">
    <property type="entry name" value="LiaF-like_C"/>
    <property type="match status" value="1"/>
</dbReference>
<accession>A0A1G6GIT9</accession>
<dbReference type="GO" id="GO:0016020">
    <property type="term" value="C:membrane"/>
    <property type="evidence" value="ECO:0007669"/>
    <property type="project" value="InterPro"/>
</dbReference>
<dbReference type="STRING" id="1612202.SAMN05421734_101143"/>
<name>A0A1G6GIT9_9BACI</name>
<dbReference type="OrthoDB" id="2351415at2"/>
<organism evidence="3 4">
    <name type="scientific">Pelagirhabdus alkalitolerans</name>
    <dbReference type="NCBI Taxonomy" id="1612202"/>
    <lineage>
        <taxon>Bacteria</taxon>
        <taxon>Bacillati</taxon>
        <taxon>Bacillota</taxon>
        <taxon>Bacilli</taxon>
        <taxon>Bacillales</taxon>
        <taxon>Bacillaceae</taxon>
        <taxon>Pelagirhabdus</taxon>
    </lineage>
</organism>
<keyword evidence="4" id="KW-1185">Reference proteome</keyword>
<dbReference type="EMBL" id="FMYI01000001">
    <property type="protein sequence ID" value="SDB81850.1"/>
    <property type="molecule type" value="Genomic_DNA"/>
</dbReference>
<keyword evidence="1" id="KW-0812">Transmembrane</keyword>
<proteinExistence type="predicted"/>
<feature type="transmembrane region" description="Helical" evidence="1">
    <location>
        <begin position="57"/>
        <end position="89"/>
    </location>
</feature>
<keyword evidence="1" id="KW-1133">Transmembrane helix</keyword>
<dbReference type="Proteomes" id="UP000242949">
    <property type="component" value="Unassembled WGS sequence"/>
</dbReference>
<dbReference type="InterPro" id="IPR047793">
    <property type="entry name" value="LiaF_C"/>
</dbReference>
<sequence length="239" mass="27345">MSKQSNQQLIKYLLIVFAIVLGLEILNTQSPQFIWIIIWGGIVFVSWQHYYRPIAQVMFWISAVGLSITILDTALIRFIIVGLIVYFLYVYFQDHQSSNDQGDANTSADEELIDGDILFTNQWFGTRKTEKDNYKWHDINYQSIAGQTVIDLNKTVLPSDEPTIVIQQMFGSIKIIVPNDVEVRVHHSILTGSIDVFGYGDDRLVNRTLNLKTQGYDDAHQKVRIYSTLIAGKIEVKRG</sequence>
<gene>
    <name evidence="3" type="ORF">SAMN05421734_101143</name>
</gene>
<feature type="transmembrane region" description="Helical" evidence="1">
    <location>
        <begin position="32"/>
        <end position="50"/>
    </location>
</feature>
<keyword evidence="1" id="KW-0472">Membrane</keyword>
<dbReference type="NCBIfam" id="NF040535">
    <property type="entry name" value="LiaF_C_term"/>
    <property type="match status" value="1"/>
</dbReference>
<evidence type="ECO:0000313" key="4">
    <source>
        <dbReference type="Proteomes" id="UP000242949"/>
    </source>
</evidence>
<dbReference type="RefSeq" id="WP_090791819.1">
    <property type="nucleotide sequence ID" value="NZ_FMYI01000001.1"/>
</dbReference>
<dbReference type="InterPro" id="IPR024425">
    <property type="entry name" value="LiaF-like_C"/>
</dbReference>
<dbReference type="InterPro" id="IPR016975">
    <property type="entry name" value="Cell_wall_LiaF"/>
</dbReference>
<evidence type="ECO:0000256" key="1">
    <source>
        <dbReference type="SAM" id="Phobius"/>
    </source>
</evidence>
<protein>
    <submittedName>
        <fullName evidence="3">Lia operon protein LiaF</fullName>
    </submittedName>
</protein>
<evidence type="ECO:0000259" key="2">
    <source>
        <dbReference type="Pfam" id="PF09922"/>
    </source>
</evidence>
<dbReference type="PIRSF" id="PIRSF031509">
    <property type="entry name" value="Cell_wall_LiaF/YvqF"/>
    <property type="match status" value="1"/>
</dbReference>
<feature type="transmembrane region" description="Helical" evidence="1">
    <location>
        <begin position="9"/>
        <end position="26"/>
    </location>
</feature>
<reference evidence="4" key="1">
    <citation type="submission" date="2016-09" db="EMBL/GenBank/DDBJ databases">
        <authorList>
            <person name="Varghese N."/>
            <person name="Submissions S."/>
        </authorList>
    </citation>
    <scope>NUCLEOTIDE SEQUENCE [LARGE SCALE GENOMIC DNA]</scope>
    <source>
        <strain evidence="4">S5</strain>
    </source>
</reference>
<dbReference type="AlphaFoldDB" id="A0A1G6GIT9"/>